<dbReference type="GO" id="GO:0016627">
    <property type="term" value="F:oxidoreductase activity, acting on the CH-CH group of donors"/>
    <property type="evidence" value="ECO:0007669"/>
    <property type="project" value="InterPro"/>
</dbReference>
<keyword evidence="2" id="KW-1185">Reference proteome</keyword>
<comment type="caution">
    <text evidence="1">The sequence shown here is derived from an EMBL/GenBank/DDBJ whole genome shotgun (WGS) entry which is preliminary data.</text>
</comment>
<name>D7VSK0_SPHSI</name>
<dbReference type="Gene3D" id="1.20.140.10">
    <property type="entry name" value="Butyryl-CoA Dehydrogenase, subunit A, domain 3"/>
    <property type="match status" value="1"/>
</dbReference>
<dbReference type="Proteomes" id="UP000006258">
    <property type="component" value="Unassembled WGS sequence"/>
</dbReference>
<dbReference type="Gene3D" id="2.40.110.10">
    <property type="entry name" value="Butyryl-CoA Dehydrogenase, subunit A, domain 2"/>
    <property type="match status" value="1"/>
</dbReference>
<dbReference type="InterPro" id="IPR046373">
    <property type="entry name" value="Acyl-CoA_Oxase/DH_mid-dom_sf"/>
</dbReference>
<dbReference type="PIRSF" id="PIRSF016578">
    <property type="entry name" value="HsaA"/>
    <property type="match status" value="1"/>
</dbReference>
<organism evidence="1 2">
    <name type="scientific">Sphingobacterium spiritivorum ATCC 33861</name>
    <dbReference type="NCBI Taxonomy" id="525373"/>
    <lineage>
        <taxon>Bacteria</taxon>
        <taxon>Pseudomonadati</taxon>
        <taxon>Bacteroidota</taxon>
        <taxon>Sphingobacteriia</taxon>
        <taxon>Sphingobacteriales</taxon>
        <taxon>Sphingobacteriaceae</taxon>
        <taxon>Sphingobacterium</taxon>
    </lineage>
</organism>
<reference evidence="1" key="1">
    <citation type="submission" date="2010-07" db="EMBL/GenBank/DDBJ databases">
        <authorList>
            <person name="Muzny D."/>
            <person name="Qin X."/>
            <person name="Buhay C."/>
            <person name="Dugan-Rocha S."/>
            <person name="Ding Y."/>
            <person name="Chen G."/>
            <person name="Hawes A."/>
            <person name="Holder M."/>
            <person name="Jhangiani S."/>
            <person name="Johnson A."/>
            <person name="Khan Z."/>
            <person name="Li Z."/>
            <person name="Liu W."/>
            <person name="Liu X."/>
            <person name="Perez L."/>
            <person name="Shen H."/>
            <person name="Wang Q."/>
            <person name="Watt J."/>
            <person name="Xi L."/>
            <person name="Xin Y."/>
            <person name="Zhou J."/>
            <person name="Deng J."/>
            <person name="Jiang H."/>
            <person name="Liu Y."/>
            <person name="Qu J."/>
            <person name="Song X.-Z."/>
            <person name="Zhang L."/>
            <person name="Villasana D."/>
            <person name="Johnson A."/>
            <person name="Liu J."/>
            <person name="Liyanage D."/>
            <person name="Lorensuhewa L."/>
            <person name="Robinson T."/>
            <person name="Song A."/>
            <person name="Song B.-B."/>
            <person name="Dinh H."/>
            <person name="Thornton R."/>
            <person name="Coyle M."/>
            <person name="Francisco L."/>
            <person name="Jackson L."/>
            <person name="Javaid M."/>
            <person name="Korchina V."/>
            <person name="Kovar C."/>
            <person name="Mata R."/>
            <person name="Mathew T."/>
            <person name="Ngo R."/>
            <person name="Nguyen L."/>
            <person name="Nguyen N."/>
            <person name="Okwuonu G."/>
            <person name="Ongeri F."/>
            <person name="Pham C."/>
            <person name="Simmons D."/>
            <person name="Wilczek-Boney K."/>
            <person name="Hale W."/>
            <person name="Jakkamsetti A."/>
            <person name="Pham P."/>
            <person name="Ruth R."/>
            <person name="San Lucas F."/>
            <person name="Warren J."/>
            <person name="Zhang J."/>
            <person name="Zhao Z."/>
            <person name="Zhou C."/>
            <person name="Zhu D."/>
            <person name="Lee S."/>
            <person name="Bess C."/>
            <person name="Blankenburg K."/>
            <person name="Forbes L."/>
            <person name="Fu Q."/>
            <person name="Gubbala S."/>
            <person name="Hirani K."/>
            <person name="Jayaseelan J.C."/>
            <person name="Lara F."/>
            <person name="Munidasa M."/>
            <person name="Palculict T."/>
            <person name="Patil S."/>
            <person name="Pu L.-L."/>
            <person name="Saada N."/>
            <person name="Tang L."/>
            <person name="Weissenberger G."/>
            <person name="Zhu Y."/>
            <person name="Hemphill L."/>
            <person name="Shang Y."/>
            <person name="Youmans B."/>
            <person name="Ayvaz T."/>
            <person name="Ross M."/>
            <person name="Santibanez J."/>
            <person name="Aqrawi P."/>
            <person name="Gross S."/>
            <person name="Joshi V."/>
            <person name="Fowler G."/>
            <person name="Nazareth L."/>
            <person name="Reid J."/>
            <person name="Worley K."/>
            <person name="Petrosino J."/>
            <person name="Highlander S."/>
            <person name="Gibbs R."/>
        </authorList>
    </citation>
    <scope>NUCLEOTIDE SEQUENCE [LARGE SCALE GENOMIC DNA]</scope>
    <source>
        <strain evidence="1">ATCC 33861</strain>
    </source>
</reference>
<sequence>MQITKDQKHILESQIHAAIAQQQLTSAQLDLAYQEKWFKIWVPQELGGLGLKLSEGVRFLRDLAYIDGSLAWTITLCSGANLFVGFIDTEKGKSVFSDAKVCFGGSGMCSGRAYKTEEGYLVSGVWKYATGSPHLTHFTANVPVFDGDAACADEKGQTSFITIFADHTDAELIRDWNTFGLESTASHSFKLDNVFIADNQVYSLVPEKATLADPIYQYPFMPFAALTLLANYMGMFERFLDLVVELFQHKSKQSGWQEKFGVSVKDHLDQTVVLYDKMQQEIWTEMDISWSKLVDGESDAVCYARIETQSRDMVSFIRSKVTAFFPYCGIAAAQRESELNIVFRNIFTASQHSLLLKTD</sequence>
<gene>
    <name evidence="1" type="ORF">HMPREF0766_13954</name>
</gene>
<dbReference type="AlphaFoldDB" id="D7VSK0"/>
<dbReference type="GeneID" id="95430845"/>
<dbReference type="InterPro" id="IPR009100">
    <property type="entry name" value="AcylCoA_DH/oxidase_NM_dom_sf"/>
</dbReference>
<dbReference type="Gene3D" id="1.10.540.10">
    <property type="entry name" value="Acyl-CoA dehydrogenase/oxidase, N-terminal domain"/>
    <property type="match status" value="1"/>
</dbReference>
<accession>D7VSK0</accession>
<dbReference type="eggNOG" id="COG1960">
    <property type="taxonomic scope" value="Bacteria"/>
</dbReference>
<dbReference type="RefSeq" id="WP_002995611.1">
    <property type="nucleotide sequence ID" value="NZ_GL379770.1"/>
</dbReference>
<dbReference type="OrthoDB" id="1170793at2"/>
<dbReference type="EMBL" id="ACHA02000012">
    <property type="protein sequence ID" value="EFK56751.1"/>
    <property type="molecule type" value="Genomic_DNA"/>
</dbReference>
<dbReference type="SUPFAM" id="SSF56645">
    <property type="entry name" value="Acyl-CoA dehydrogenase NM domain-like"/>
    <property type="match status" value="1"/>
</dbReference>
<dbReference type="InterPro" id="IPR037069">
    <property type="entry name" value="AcylCoA_DH/ox_N_sf"/>
</dbReference>
<dbReference type="STRING" id="525373.HMPREF0766_13954"/>
<dbReference type="GO" id="GO:0050660">
    <property type="term" value="F:flavin adenine dinucleotide binding"/>
    <property type="evidence" value="ECO:0007669"/>
    <property type="project" value="InterPro"/>
</dbReference>
<evidence type="ECO:0000313" key="1">
    <source>
        <dbReference type="EMBL" id="EFK56751.1"/>
    </source>
</evidence>
<evidence type="ECO:0008006" key="3">
    <source>
        <dbReference type="Google" id="ProtNLM"/>
    </source>
</evidence>
<proteinExistence type="predicted"/>
<protein>
    <recommendedName>
        <fullName evidence="3">Acyl-CoA dehydrogenase</fullName>
    </recommendedName>
</protein>
<dbReference type="HOGENOM" id="CLU_018204_2_1_10"/>
<evidence type="ECO:0000313" key="2">
    <source>
        <dbReference type="Proteomes" id="UP000006258"/>
    </source>
</evidence>